<evidence type="ECO:0000313" key="3">
    <source>
        <dbReference type="EMBL" id="KAI7799162.1"/>
    </source>
</evidence>
<feature type="domain" description="DUF4806" evidence="2">
    <location>
        <begin position="589"/>
        <end position="659"/>
    </location>
</feature>
<evidence type="ECO:0000313" key="4">
    <source>
        <dbReference type="Proteomes" id="UP001059041"/>
    </source>
</evidence>
<protein>
    <recommendedName>
        <fullName evidence="2">DUF4806 domain-containing protein</fullName>
    </recommendedName>
</protein>
<keyword evidence="4" id="KW-1185">Reference proteome</keyword>
<accession>A0A9W7TN95</accession>
<dbReference type="Proteomes" id="UP001059041">
    <property type="component" value="Linkage Group LG16"/>
</dbReference>
<dbReference type="Pfam" id="PF16064">
    <property type="entry name" value="DUF4806"/>
    <property type="match status" value="1"/>
</dbReference>
<sequence length="732" mass="84426">MLYNQILSGTFNCSERRFNESVRSPHDNSQHFFNVDYILIATILARRLEDFLESQSEGRIPKESVTVLITPKTLHTQTVLGYIREELDRQRQSNPNLFQDFRAAENLVGNVEDTSVPCQGCPLTPVLITLALKCYASQLFQDLEKHVFIFKQSVIVCFPPEDQVKVQAIVTYSTDEEYDIVMLHRGNGEPFHLNRVGREPEDWDGEESDESDDILYCFTLPPATCKIMYAVITLKESTELTVIPTNWLNEHKTQCYWPPFRTPEKCLEVIKNKHEPAKGINAWEILNIVCHWEHDTYEQFKEKREADSEQVERRPMYAVITLQESNELTVIPTNWLNEQKTQCYWPSFRTPEKCLDVIKNRLEPARGINAWQQLKMVFHGEYAAYRQAKEKREAVSEQMERVISTEIALIHTRQTMYAVVTLQDSNELMVAASNWLTLDKRQCYWPSFRSPEKCTEAVRNKLEPLTAGIPWDILKIHCHEECDTLEEAQKEKLRMKNVIEILKRQKPENPQGMSKNPPLDPSTSTSASRMSTHDKDEILQMLKEIKSKVDKNSTMLQKLLKETQVSDAAPSSTSSTSSTHSKDIPLNANLPLLTLEDLEKTEQELKKTVQRKKYVKYLSGLGGFGPKAVIKNIMQKVLTDDLAKEFNWQGRGEKRPFSRLGLADIIKEAASKHKITEKDCETEIKKHLSYTADRLCRKKPKDMGPGAVNQDRISFSASKFEFSLFEDHKNQL</sequence>
<reference evidence="3" key="1">
    <citation type="submission" date="2021-02" db="EMBL/GenBank/DDBJ databases">
        <title>Comparative genomics reveals that relaxation of natural selection precedes convergent phenotypic evolution of cavefish.</title>
        <authorList>
            <person name="Peng Z."/>
        </authorList>
    </citation>
    <scope>NUCLEOTIDE SEQUENCE</scope>
    <source>
        <tissue evidence="3">Muscle</tissue>
    </source>
</reference>
<dbReference type="InterPro" id="IPR032071">
    <property type="entry name" value="DUF4806"/>
</dbReference>
<dbReference type="PANTHER" id="PTHR34153:SF2">
    <property type="entry name" value="SI:CH211-262H13.3-RELATED"/>
    <property type="match status" value="1"/>
</dbReference>
<evidence type="ECO:0000256" key="1">
    <source>
        <dbReference type="SAM" id="MobiDB-lite"/>
    </source>
</evidence>
<gene>
    <name evidence="3" type="ORF">IRJ41_020338</name>
</gene>
<feature type="region of interest" description="Disordered" evidence="1">
    <location>
        <begin position="561"/>
        <end position="585"/>
    </location>
</feature>
<dbReference type="EMBL" id="JAFHDT010000016">
    <property type="protein sequence ID" value="KAI7799162.1"/>
    <property type="molecule type" value="Genomic_DNA"/>
</dbReference>
<name>A0A9W7TN95_TRIRA</name>
<organism evidence="3 4">
    <name type="scientific">Triplophysa rosa</name>
    <name type="common">Cave loach</name>
    <dbReference type="NCBI Taxonomy" id="992332"/>
    <lineage>
        <taxon>Eukaryota</taxon>
        <taxon>Metazoa</taxon>
        <taxon>Chordata</taxon>
        <taxon>Craniata</taxon>
        <taxon>Vertebrata</taxon>
        <taxon>Euteleostomi</taxon>
        <taxon>Actinopterygii</taxon>
        <taxon>Neopterygii</taxon>
        <taxon>Teleostei</taxon>
        <taxon>Ostariophysi</taxon>
        <taxon>Cypriniformes</taxon>
        <taxon>Nemacheilidae</taxon>
        <taxon>Triplophysa</taxon>
    </lineage>
</organism>
<evidence type="ECO:0000259" key="2">
    <source>
        <dbReference type="Pfam" id="PF16064"/>
    </source>
</evidence>
<feature type="region of interest" description="Disordered" evidence="1">
    <location>
        <begin position="502"/>
        <end position="532"/>
    </location>
</feature>
<comment type="caution">
    <text evidence="3">The sequence shown here is derived from an EMBL/GenBank/DDBJ whole genome shotgun (WGS) entry which is preliminary data.</text>
</comment>
<dbReference type="AlphaFoldDB" id="A0A9W7TN95"/>
<proteinExistence type="predicted"/>
<feature type="compositionally biased region" description="Polar residues" evidence="1">
    <location>
        <begin position="521"/>
        <end position="530"/>
    </location>
</feature>
<dbReference type="PANTHER" id="PTHR34153">
    <property type="entry name" value="SI:CH211-262H13.3-RELATED-RELATED"/>
    <property type="match status" value="1"/>
</dbReference>